<dbReference type="InterPro" id="IPR005594">
    <property type="entry name" value="YadA_C"/>
</dbReference>
<dbReference type="SUPFAM" id="SSF101967">
    <property type="entry name" value="Adhesin YadA, collagen-binding domain"/>
    <property type="match status" value="1"/>
</dbReference>
<sequence length="313" mass="32470">MTKSILAVITAATLSISPSFAETNINSGGDINKNKNVAGESIAIGTNNDLGGATKGTVLGHGGKLINSNQGVVIGSGTVSDGNGVAVGGGESKNGGIAIGSGSKAERADEMNIGNRQVTDVKDGIGDTDAANFGQLNQTAKKTLEEANKHTDTVSGELGKSLHSHLETTEKDVKYHTDKTANGVKEYVNEQEKNTLDETTLYTNKTVSKAFNDSLKSAKDYTDDRYNQLNKKLTHNYNRANAGISGAMAMSAIPQKFGYEKSVGIAVSSYRGQGALAVGAEWNTSARTVTRFNTSLDTQGGVGVAAGLAFGAN</sequence>
<keyword evidence="6" id="KW-0472">Membrane</keyword>
<accession>A0A077QFJ9</accession>
<feature type="signal peptide" evidence="8">
    <location>
        <begin position="1"/>
        <end position="21"/>
    </location>
</feature>
<evidence type="ECO:0000256" key="8">
    <source>
        <dbReference type="SAM" id="SignalP"/>
    </source>
</evidence>
<gene>
    <name evidence="10" type="ORF">XBI1_1740036</name>
</gene>
<evidence type="ECO:0000256" key="7">
    <source>
        <dbReference type="ARBA" id="ARBA00023237"/>
    </source>
</evidence>
<evidence type="ECO:0000256" key="4">
    <source>
        <dbReference type="ARBA" id="ARBA00022692"/>
    </source>
</evidence>
<evidence type="ECO:0000313" key="11">
    <source>
        <dbReference type="Proteomes" id="UP000028480"/>
    </source>
</evidence>
<dbReference type="GO" id="GO:0009279">
    <property type="term" value="C:cell outer membrane"/>
    <property type="evidence" value="ECO:0007669"/>
    <property type="project" value="UniProtKB-SubCell"/>
</dbReference>
<feature type="domain" description="Trimeric autotransporter adhesin YadA-like C-terminal membrane anchor" evidence="9">
    <location>
        <begin position="262"/>
        <end position="310"/>
    </location>
</feature>
<protein>
    <submittedName>
        <fullName evidence="10">Putative exported protein</fullName>
    </submittedName>
</protein>
<evidence type="ECO:0000256" key="2">
    <source>
        <dbReference type="ARBA" id="ARBA00004442"/>
    </source>
</evidence>
<dbReference type="HOGENOM" id="CLU_760642_0_0_6"/>
<dbReference type="Proteomes" id="UP000028480">
    <property type="component" value="Unassembled WGS sequence"/>
</dbReference>
<keyword evidence="4" id="KW-0812">Transmembrane</keyword>
<evidence type="ECO:0000256" key="6">
    <source>
        <dbReference type="ARBA" id="ARBA00023136"/>
    </source>
</evidence>
<dbReference type="AlphaFoldDB" id="A0A077QFJ9"/>
<keyword evidence="5 8" id="KW-0732">Signal</keyword>
<dbReference type="EMBL" id="CBTB010000084">
    <property type="protein sequence ID" value="CDH31903.1"/>
    <property type="molecule type" value="Genomic_DNA"/>
</dbReference>
<dbReference type="InterPro" id="IPR045584">
    <property type="entry name" value="Pilin-like"/>
</dbReference>
<evidence type="ECO:0000256" key="1">
    <source>
        <dbReference type="ARBA" id="ARBA00004241"/>
    </source>
</evidence>
<feature type="chain" id="PRO_5001722876" evidence="8">
    <location>
        <begin position="22"/>
        <end position="313"/>
    </location>
</feature>
<proteinExistence type="predicted"/>
<keyword evidence="3" id="KW-1134">Transmembrane beta strand</keyword>
<dbReference type="InterPro" id="IPR011049">
    <property type="entry name" value="Serralysin-like_metalloprot_C"/>
</dbReference>
<organism evidence="10 11">
    <name type="scientific">Xenorhabdus bovienii str. Intermedium</name>
    <dbReference type="NCBI Taxonomy" id="1379677"/>
    <lineage>
        <taxon>Bacteria</taxon>
        <taxon>Pseudomonadati</taxon>
        <taxon>Pseudomonadota</taxon>
        <taxon>Gammaproteobacteria</taxon>
        <taxon>Enterobacterales</taxon>
        <taxon>Morganellaceae</taxon>
        <taxon>Xenorhabdus</taxon>
    </lineage>
</organism>
<dbReference type="GO" id="GO:0009986">
    <property type="term" value="C:cell surface"/>
    <property type="evidence" value="ECO:0007669"/>
    <property type="project" value="UniProtKB-SubCell"/>
</dbReference>
<evidence type="ECO:0000259" key="9">
    <source>
        <dbReference type="Pfam" id="PF03895"/>
    </source>
</evidence>
<comment type="subcellular location">
    <subcellularLocation>
        <location evidence="2">Cell outer membrane</location>
    </subcellularLocation>
    <subcellularLocation>
        <location evidence="1">Cell surface</location>
    </subcellularLocation>
</comment>
<dbReference type="RefSeq" id="WP_051875196.1">
    <property type="nucleotide sequence ID" value="NZ_CAWLWA010000125.1"/>
</dbReference>
<dbReference type="SUPFAM" id="SSF54523">
    <property type="entry name" value="Pili subunits"/>
    <property type="match status" value="1"/>
</dbReference>
<dbReference type="Gene3D" id="2.150.10.10">
    <property type="entry name" value="Serralysin-like metalloprotease, C-terminal"/>
    <property type="match status" value="1"/>
</dbReference>
<dbReference type="Pfam" id="PF03895">
    <property type="entry name" value="YadA_anchor"/>
    <property type="match status" value="1"/>
</dbReference>
<reference evidence="10" key="1">
    <citation type="submission" date="2013-07" db="EMBL/GenBank/DDBJ databases">
        <title>Sub-species coevolution in mutualistic symbiosis.</title>
        <authorList>
            <person name="Murfin K."/>
            <person name="Klassen J."/>
            <person name="Lee M."/>
            <person name="Forst S."/>
            <person name="Stock P."/>
            <person name="Goodrich-Blair H."/>
        </authorList>
    </citation>
    <scope>NUCLEOTIDE SEQUENCE [LARGE SCALE GENOMIC DNA]</scope>
    <source>
        <strain evidence="10">Intermedium</strain>
    </source>
</reference>
<dbReference type="Gene3D" id="3.30.1300.30">
    <property type="entry name" value="GSPII I/J protein-like"/>
    <property type="match status" value="1"/>
</dbReference>
<keyword evidence="7" id="KW-0998">Cell outer membrane</keyword>
<name>A0A077QFJ9_XENBV</name>
<evidence type="ECO:0000313" key="10">
    <source>
        <dbReference type="EMBL" id="CDH31903.1"/>
    </source>
</evidence>
<evidence type="ECO:0000256" key="3">
    <source>
        <dbReference type="ARBA" id="ARBA00022452"/>
    </source>
</evidence>
<evidence type="ECO:0000256" key="5">
    <source>
        <dbReference type="ARBA" id="ARBA00022729"/>
    </source>
</evidence>
<comment type="caution">
    <text evidence="10">The sequence shown here is derived from an EMBL/GenBank/DDBJ whole genome shotgun (WGS) entry which is preliminary data.</text>
</comment>